<keyword evidence="1" id="KW-0175">Coiled coil</keyword>
<evidence type="ECO:0000256" key="1">
    <source>
        <dbReference type="SAM" id="Coils"/>
    </source>
</evidence>
<evidence type="ECO:0000256" key="2">
    <source>
        <dbReference type="SAM" id="MobiDB-lite"/>
    </source>
</evidence>
<accession>A0A1H5QW24</accession>
<sequence length="183" mass="21062">MSSDDDATAGAVTPEDEGTPVEYAVPASVRAELLQLRAERSVLMAERERLQGRLRGADAELREALRVQERLVEDARANDELRRQVDEASEARVELDALRRDRDLARQELERTRLERDQLRMDLLQAELTLYGADLPELVPTDDRDAEQLRRQVAELAQELEAHRQTISWRVTAPLRTVRRKTR</sequence>
<protein>
    <submittedName>
        <fullName evidence="3">Uncharacterized protein</fullName>
    </submittedName>
</protein>
<evidence type="ECO:0000313" key="3">
    <source>
        <dbReference type="EMBL" id="SEF30293.1"/>
    </source>
</evidence>
<dbReference type="Proteomes" id="UP000198878">
    <property type="component" value="Unassembled WGS sequence"/>
</dbReference>
<keyword evidence="4" id="KW-1185">Reference proteome</keyword>
<dbReference type="EMBL" id="FNUJ01000005">
    <property type="protein sequence ID" value="SEF30293.1"/>
    <property type="molecule type" value="Genomic_DNA"/>
</dbReference>
<evidence type="ECO:0000313" key="4">
    <source>
        <dbReference type="Proteomes" id="UP000198878"/>
    </source>
</evidence>
<feature type="coiled-coil region" evidence="1">
    <location>
        <begin position="33"/>
        <end position="166"/>
    </location>
</feature>
<feature type="region of interest" description="Disordered" evidence="2">
    <location>
        <begin position="1"/>
        <end position="22"/>
    </location>
</feature>
<gene>
    <name evidence="3" type="ORF">SAMN05421837_105150</name>
</gene>
<dbReference type="RefSeq" id="WP_091389455.1">
    <property type="nucleotide sequence ID" value="NZ_FNUJ01000005.1"/>
</dbReference>
<organism evidence="3 4">
    <name type="scientific">Amycolatopsis pretoriensis</name>
    <dbReference type="NCBI Taxonomy" id="218821"/>
    <lineage>
        <taxon>Bacteria</taxon>
        <taxon>Bacillati</taxon>
        <taxon>Actinomycetota</taxon>
        <taxon>Actinomycetes</taxon>
        <taxon>Pseudonocardiales</taxon>
        <taxon>Pseudonocardiaceae</taxon>
        <taxon>Amycolatopsis</taxon>
    </lineage>
</organism>
<proteinExistence type="predicted"/>
<reference evidence="4" key="1">
    <citation type="submission" date="2016-10" db="EMBL/GenBank/DDBJ databases">
        <authorList>
            <person name="Varghese N."/>
            <person name="Submissions S."/>
        </authorList>
    </citation>
    <scope>NUCLEOTIDE SEQUENCE [LARGE SCALE GENOMIC DNA]</scope>
    <source>
        <strain evidence="4">DSM 44654</strain>
    </source>
</reference>
<name>A0A1H5QW24_9PSEU</name>
<dbReference type="AlphaFoldDB" id="A0A1H5QW24"/>
<dbReference type="STRING" id="218821.SAMN05421837_105150"/>